<dbReference type="NCBIfam" id="TIGR01145">
    <property type="entry name" value="ATP_synt_delta"/>
    <property type="match status" value="1"/>
</dbReference>
<dbReference type="GO" id="GO:0016020">
    <property type="term" value="C:membrane"/>
    <property type="evidence" value="ECO:0007669"/>
    <property type="project" value="UniProtKB-SubCell"/>
</dbReference>
<evidence type="ECO:0000256" key="3">
    <source>
        <dbReference type="ARBA" id="ARBA00022448"/>
    </source>
</evidence>
<keyword evidence="9" id="KW-1185">Reference proteome</keyword>
<evidence type="ECO:0000313" key="9">
    <source>
        <dbReference type="Proteomes" id="UP000612055"/>
    </source>
</evidence>
<dbReference type="GO" id="GO:0046933">
    <property type="term" value="F:proton-transporting ATP synthase activity, rotational mechanism"/>
    <property type="evidence" value="ECO:0007669"/>
    <property type="project" value="InterPro"/>
</dbReference>
<keyword evidence="4" id="KW-0375">Hydrogen ion transport</keyword>
<dbReference type="Gene3D" id="1.10.520.20">
    <property type="entry name" value="N-terminal domain of the delta subunit of the F1F0-ATP synthase"/>
    <property type="match status" value="1"/>
</dbReference>
<evidence type="ECO:0000256" key="5">
    <source>
        <dbReference type="ARBA" id="ARBA00023065"/>
    </source>
</evidence>
<dbReference type="EMBL" id="JAEHOE010000001">
    <property type="protein sequence ID" value="KAG2501582.1"/>
    <property type="molecule type" value="Genomic_DNA"/>
</dbReference>
<dbReference type="HAMAP" id="MF_01416">
    <property type="entry name" value="ATP_synth_delta_bact"/>
    <property type="match status" value="1"/>
</dbReference>
<keyword evidence="5" id="KW-0406">Ion transport</keyword>
<dbReference type="PRINTS" id="PR00125">
    <property type="entry name" value="ATPASEDELTA"/>
</dbReference>
<proteinExistence type="inferred from homology"/>
<evidence type="ECO:0000256" key="4">
    <source>
        <dbReference type="ARBA" id="ARBA00022781"/>
    </source>
</evidence>
<keyword evidence="7" id="KW-0066">ATP synthesis</keyword>
<evidence type="ECO:0000256" key="7">
    <source>
        <dbReference type="ARBA" id="ARBA00023310"/>
    </source>
</evidence>
<dbReference type="Proteomes" id="UP000612055">
    <property type="component" value="Unassembled WGS sequence"/>
</dbReference>
<dbReference type="OrthoDB" id="1262810at2759"/>
<accession>A0A836C7B1</accession>
<dbReference type="InterPro" id="IPR000711">
    <property type="entry name" value="ATPase_OSCP/dsu"/>
</dbReference>
<sequence length="233" mass="25911">MLARAACLLARSAEQGQLPQQLVRSFAAAAATKGAPKIDMTLPIAPLQLSGTSGAIATLAWQVAAKENVLPKVQDELYQLVNIFTKHVEIRRLATDPFLPTAFRMKVVREMLANKEVTDVTRRLIESLAEENALSGIVQVTAAFEELMLAHKKEVHCTVVTAQPLDDAERVVFTKQAQAFVEPGFKLVMKEKVDRKILGGFVLEFEDRLVDMSRAKKLEEFNNLVQKLENDLK</sequence>
<evidence type="ECO:0000313" key="8">
    <source>
        <dbReference type="EMBL" id="KAG2501582.1"/>
    </source>
</evidence>
<comment type="caution">
    <text evidence="8">The sequence shown here is derived from an EMBL/GenBank/DDBJ whole genome shotgun (WGS) entry which is preliminary data.</text>
</comment>
<name>A0A836C7B1_9CHLO</name>
<dbReference type="PROSITE" id="PS00389">
    <property type="entry name" value="ATPASE_DELTA"/>
    <property type="match status" value="1"/>
</dbReference>
<dbReference type="PANTHER" id="PTHR11910">
    <property type="entry name" value="ATP SYNTHASE DELTA CHAIN"/>
    <property type="match status" value="1"/>
</dbReference>
<gene>
    <name evidence="8" type="ORF">HYH03_000087</name>
</gene>
<reference evidence="8" key="1">
    <citation type="journal article" date="2020" name="bioRxiv">
        <title>Comparative genomics of Chlamydomonas.</title>
        <authorList>
            <person name="Craig R.J."/>
            <person name="Hasan A.R."/>
            <person name="Ness R.W."/>
            <person name="Keightley P.D."/>
        </authorList>
    </citation>
    <scope>NUCLEOTIDE SEQUENCE</scope>
    <source>
        <strain evidence="8">CCAP 11/70</strain>
    </source>
</reference>
<protein>
    <submittedName>
        <fullName evidence="8">Uncharacterized protein</fullName>
    </submittedName>
</protein>
<dbReference type="AlphaFoldDB" id="A0A836C7B1"/>
<keyword evidence="6" id="KW-0472">Membrane</keyword>
<evidence type="ECO:0000256" key="2">
    <source>
        <dbReference type="ARBA" id="ARBA00007046"/>
    </source>
</evidence>
<evidence type="ECO:0000256" key="6">
    <source>
        <dbReference type="ARBA" id="ARBA00023136"/>
    </source>
</evidence>
<comment type="similarity">
    <text evidence="2">Belongs to the ATPase delta chain family.</text>
</comment>
<keyword evidence="3" id="KW-0813">Transport</keyword>
<dbReference type="Pfam" id="PF00213">
    <property type="entry name" value="OSCP"/>
    <property type="match status" value="1"/>
</dbReference>
<dbReference type="InterPro" id="IPR026015">
    <property type="entry name" value="ATP_synth_OSCP/delta_N_sf"/>
</dbReference>
<evidence type="ECO:0000256" key="1">
    <source>
        <dbReference type="ARBA" id="ARBA00004370"/>
    </source>
</evidence>
<organism evidence="8 9">
    <name type="scientific">Edaphochlamys debaryana</name>
    <dbReference type="NCBI Taxonomy" id="47281"/>
    <lineage>
        <taxon>Eukaryota</taxon>
        <taxon>Viridiplantae</taxon>
        <taxon>Chlorophyta</taxon>
        <taxon>core chlorophytes</taxon>
        <taxon>Chlorophyceae</taxon>
        <taxon>CS clade</taxon>
        <taxon>Chlamydomonadales</taxon>
        <taxon>Chlamydomonadales incertae sedis</taxon>
        <taxon>Edaphochlamys</taxon>
    </lineage>
</organism>
<dbReference type="SUPFAM" id="SSF47928">
    <property type="entry name" value="N-terminal domain of the delta subunit of the F1F0-ATP synthase"/>
    <property type="match status" value="1"/>
</dbReference>
<dbReference type="InterPro" id="IPR020781">
    <property type="entry name" value="ATPase_OSCP/d_CS"/>
</dbReference>
<comment type="subcellular location">
    <subcellularLocation>
        <location evidence="1">Membrane</location>
    </subcellularLocation>
</comment>